<dbReference type="OrthoDB" id="5340163at2759"/>
<name>A0A8H5AR59_9AGAR</name>
<accession>A0A8H5AR59</accession>
<keyword evidence="1" id="KW-0175">Coiled coil</keyword>
<proteinExistence type="predicted"/>
<evidence type="ECO:0000256" key="1">
    <source>
        <dbReference type="SAM" id="Coils"/>
    </source>
</evidence>
<comment type="caution">
    <text evidence="2">The sequence shown here is derived from an EMBL/GenBank/DDBJ whole genome shotgun (WGS) entry which is preliminary data.</text>
</comment>
<keyword evidence="3" id="KW-1185">Reference proteome</keyword>
<dbReference type="EMBL" id="JAACJJ010000059">
    <property type="protein sequence ID" value="KAF5309394.1"/>
    <property type="molecule type" value="Genomic_DNA"/>
</dbReference>
<dbReference type="Proteomes" id="UP000567179">
    <property type="component" value="Unassembled WGS sequence"/>
</dbReference>
<organism evidence="2 3">
    <name type="scientific">Psilocybe cf. subviscida</name>
    <dbReference type="NCBI Taxonomy" id="2480587"/>
    <lineage>
        <taxon>Eukaryota</taxon>
        <taxon>Fungi</taxon>
        <taxon>Dikarya</taxon>
        <taxon>Basidiomycota</taxon>
        <taxon>Agaricomycotina</taxon>
        <taxon>Agaricomycetes</taxon>
        <taxon>Agaricomycetidae</taxon>
        <taxon>Agaricales</taxon>
        <taxon>Agaricineae</taxon>
        <taxon>Strophariaceae</taxon>
        <taxon>Psilocybe</taxon>
    </lineage>
</organism>
<gene>
    <name evidence="2" type="ORF">D9619_012311</name>
</gene>
<evidence type="ECO:0000313" key="3">
    <source>
        <dbReference type="Proteomes" id="UP000567179"/>
    </source>
</evidence>
<dbReference type="InterPro" id="IPR025332">
    <property type="entry name" value="DUF4238"/>
</dbReference>
<dbReference type="Pfam" id="PF14022">
    <property type="entry name" value="DUF4238"/>
    <property type="match status" value="1"/>
</dbReference>
<sequence length="577" mass="65590">MPPTSPSTPRDQYQHYIPRFILRSFQDAQIHARSKKRRQKDYRKAKRTGVDQDMITVFDSKTQVLEQRPLAKEYGVVNMYRDQRNPGNMNHLEEALSKLENSAAKLIKDMHSAVAEGKKIKMKRKELEVIRKFVYILHYRRVSLRPSYFDGNDPDNASIKEFFESFRKKHNLTKPDDIWLWGLKYLLDTPHHKIVGMGAVIRERYGGLQQLFKMMATKVDPDLENYHALDYTLIAGSSFLAIWEAAESEEFVVGSNSFGLFEGTALGMYAHRIFVVSPRIALILRHNALIPRMGALETVYNSILADIPTVPPESERVGFMPPPNASEDEEFAAFEAYRQTPIAQEDRYTFTPSKLTPEQTHNVNFFILSHLDMGGVAFVSQKAMSRSLKHQIRADVSYIAESKYYLRALLGVIASNLAKEENEGSSPPRPVLDVIIQSSASGAIESNSDYDRAYRIYHSATNDVENYCQTSADIHAITARAIVKMKTLLPPPPVINRHMHFPFLSRKIVKTLPKADSELFFALVGYQVDVLEVGTGGTDVVGQIKYEAAIIGFAHWLAENRPSFLQELTPRPLVFMQ</sequence>
<dbReference type="AlphaFoldDB" id="A0A8H5AR59"/>
<feature type="coiled-coil region" evidence="1">
    <location>
        <begin position="89"/>
        <end position="116"/>
    </location>
</feature>
<protein>
    <submittedName>
        <fullName evidence="2">Uncharacterized protein</fullName>
    </submittedName>
</protein>
<reference evidence="2 3" key="1">
    <citation type="journal article" date="2020" name="ISME J.">
        <title>Uncovering the hidden diversity of litter-decomposition mechanisms in mushroom-forming fungi.</title>
        <authorList>
            <person name="Floudas D."/>
            <person name="Bentzer J."/>
            <person name="Ahren D."/>
            <person name="Johansson T."/>
            <person name="Persson P."/>
            <person name="Tunlid A."/>
        </authorList>
    </citation>
    <scope>NUCLEOTIDE SEQUENCE [LARGE SCALE GENOMIC DNA]</scope>
    <source>
        <strain evidence="2 3">CBS 101986</strain>
    </source>
</reference>
<evidence type="ECO:0000313" key="2">
    <source>
        <dbReference type="EMBL" id="KAF5309394.1"/>
    </source>
</evidence>